<keyword evidence="3" id="KW-1185">Reference proteome</keyword>
<feature type="domain" description="VOC" evidence="1">
    <location>
        <begin position="3"/>
        <end position="119"/>
    </location>
</feature>
<dbReference type="Gene3D" id="3.10.180.10">
    <property type="entry name" value="2,3-Dihydroxybiphenyl 1,2-Dioxygenase, domain 1"/>
    <property type="match status" value="1"/>
</dbReference>
<evidence type="ECO:0000313" key="2">
    <source>
        <dbReference type="EMBL" id="MEU3708598.1"/>
    </source>
</evidence>
<accession>A0ABV2YS93</accession>
<comment type="caution">
    <text evidence="2">The sequence shown here is derived from an EMBL/GenBank/DDBJ whole genome shotgun (WGS) entry which is preliminary data.</text>
</comment>
<dbReference type="SUPFAM" id="SSF54593">
    <property type="entry name" value="Glyoxalase/Bleomycin resistance protein/Dihydroxybiphenyl dioxygenase"/>
    <property type="match status" value="1"/>
</dbReference>
<dbReference type="Proteomes" id="UP001550853">
    <property type="component" value="Unassembled WGS sequence"/>
</dbReference>
<dbReference type="PANTHER" id="PTHR35908:SF1">
    <property type="entry name" value="CONSERVED PROTEIN"/>
    <property type="match status" value="1"/>
</dbReference>
<name>A0ABV2YS93_9ACTN</name>
<evidence type="ECO:0000259" key="1">
    <source>
        <dbReference type="PROSITE" id="PS51819"/>
    </source>
</evidence>
<dbReference type="PROSITE" id="PS51819">
    <property type="entry name" value="VOC"/>
    <property type="match status" value="1"/>
</dbReference>
<evidence type="ECO:0000313" key="3">
    <source>
        <dbReference type="Proteomes" id="UP001550853"/>
    </source>
</evidence>
<dbReference type="InterPro" id="IPR037523">
    <property type="entry name" value="VOC_core"/>
</dbReference>
<dbReference type="RefSeq" id="WP_030282370.1">
    <property type="nucleotide sequence ID" value="NZ_JBEZVI010000001.1"/>
</dbReference>
<protein>
    <submittedName>
        <fullName evidence="2">VOC family protein</fullName>
    </submittedName>
</protein>
<gene>
    <name evidence="2" type="ORF">AB0E61_00680</name>
</gene>
<organism evidence="2 3">
    <name type="scientific">Streptomyces catenulae</name>
    <dbReference type="NCBI Taxonomy" id="66875"/>
    <lineage>
        <taxon>Bacteria</taxon>
        <taxon>Bacillati</taxon>
        <taxon>Actinomycetota</taxon>
        <taxon>Actinomycetes</taxon>
        <taxon>Kitasatosporales</taxon>
        <taxon>Streptomycetaceae</taxon>
        <taxon>Streptomyces</taxon>
    </lineage>
</organism>
<dbReference type="EMBL" id="JBEZVI010000001">
    <property type="protein sequence ID" value="MEU3708598.1"/>
    <property type="molecule type" value="Genomic_DNA"/>
</dbReference>
<dbReference type="InterPro" id="IPR029068">
    <property type="entry name" value="Glyas_Bleomycin-R_OHBP_Dase"/>
</dbReference>
<reference evidence="2 3" key="1">
    <citation type="submission" date="2024-06" db="EMBL/GenBank/DDBJ databases">
        <title>The Natural Products Discovery Center: Release of the First 8490 Sequenced Strains for Exploring Actinobacteria Biosynthetic Diversity.</title>
        <authorList>
            <person name="Kalkreuter E."/>
            <person name="Kautsar S.A."/>
            <person name="Yang D."/>
            <person name="Bader C.D."/>
            <person name="Teijaro C.N."/>
            <person name="Fluegel L."/>
            <person name="Davis C.M."/>
            <person name="Simpson J.R."/>
            <person name="Lauterbach L."/>
            <person name="Steele A.D."/>
            <person name="Gui C."/>
            <person name="Meng S."/>
            <person name="Li G."/>
            <person name="Viehrig K."/>
            <person name="Ye F."/>
            <person name="Su P."/>
            <person name="Kiefer A.F."/>
            <person name="Nichols A."/>
            <person name="Cepeda A.J."/>
            <person name="Yan W."/>
            <person name="Fan B."/>
            <person name="Jiang Y."/>
            <person name="Adhikari A."/>
            <person name="Zheng C.-J."/>
            <person name="Schuster L."/>
            <person name="Cowan T.M."/>
            <person name="Smanski M.J."/>
            <person name="Chevrette M.G."/>
            <person name="De Carvalho L.P.S."/>
            <person name="Shen B."/>
        </authorList>
    </citation>
    <scope>NUCLEOTIDE SEQUENCE [LARGE SCALE GENOMIC DNA]</scope>
    <source>
        <strain evidence="2 3">NPDC033039</strain>
    </source>
</reference>
<dbReference type="PANTHER" id="PTHR35908">
    <property type="entry name" value="HYPOTHETICAL FUSION PROTEIN"/>
    <property type="match status" value="1"/>
</dbReference>
<proteinExistence type="predicted"/>
<sequence>MLTVGSVVLGVSDVRRAAAFWCAALDYVPREEIEDDWAVLVPAAGHGVQVALGRSVTPVQERPRVHLDLYAGDAADQAAEVERLVGLGARRVAWDLAPDDADFLVLADPEGNRFCVIDTGRG</sequence>
<dbReference type="InterPro" id="IPR041581">
    <property type="entry name" value="Glyoxalase_6"/>
</dbReference>
<dbReference type="Pfam" id="PF18029">
    <property type="entry name" value="Glyoxalase_6"/>
    <property type="match status" value="1"/>
</dbReference>
<dbReference type="CDD" id="cd06587">
    <property type="entry name" value="VOC"/>
    <property type="match status" value="1"/>
</dbReference>